<evidence type="ECO:0000256" key="1">
    <source>
        <dbReference type="SAM" id="MobiDB-lite"/>
    </source>
</evidence>
<feature type="transmembrane region" description="Helical" evidence="2">
    <location>
        <begin position="138"/>
        <end position="159"/>
    </location>
</feature>
<evidence type="ECO:0000313" key="3">
    <source>
        <dbReference type="EMBL" id="CAD7283238.1"/>
    </source>
</evidence>
<dbReference type="SUPFAM" id="SSF103473">
    <property type="entry name" value="MFS general substrate transporter"/>
    <property type="match status" value="1"/>
</dbReference>
<dbReference type="EMBL" id="OA887096">
    <property type="protein sequence ID" value="CAD7283238.1"/>
    <property type="molecule type" value="Genomic_DNA"/>
</dbReference>
<feature type="transmembrane region" description="Helical" evidence="2">
    <location>
        <begin position="106"/>
        <end position="126"/>
    </location>
</feature>
<proteinExistence type="predicted"/>
<keyword evidence="2" id="KW-0812">Transmembrane</keyword>
<keyword evidence="4" id="KW-1185">Reference proteome</keyword>
<feature type="compositionally biased region" description="Polar residues" evidence="1">
    <location>
        <begin position="1"/>
        <end position="14"/>
    </location>
</feature>
<protein>
    <submittedName>
        <fullName evidence="3">Uncharacterized protein</fullName>
    </submittedName>
</protein>
<feature type="transmembrane region" description="Helical" evidence="2">
    <location>
        <begin position="166"/>
        <end position="187"/>
    </location>
</feature>
<feature type="transmembrane region" description="Helical" evidence="2">
    <location>
        <begin position="71"/>
        <end position="94"/>
    </location>
</feature>
<sequence length="445" mass="49242">MANRSNTGSDSNKSVGDGNSVDDEEATSLWSSASPLPLDSPKKIAQKMLRWLSLICSARSMEKPKGSVGRYLLFLVAFLSSIGIHGVNTIILRYVRHVYTDERRLLLVHLAFLFVKGCGGLTGGALADGRWGRLKTGLLFAILALIFGVSAFVGQFSFMSWKNKGLLMLAIAPFTFFSIKAGWASLFTLIGDQFPKDWNCLRTSQNWLYLHLAVNAGSTLVGIMTPGAGLKRKATGRHSRHYEHWMDSAEFDGYPVEVIEESKVIFRLSGFLIAAAGFVTVHFQMADEEVHTPSNDEMDFNIVNTLDTPSDVVLITRRPDETMVREYLPVIPPKAVKTVVALNTTNAHVFHVYSGDKEGKLKGFNADEEVHTPSNDEMDFNIVNTLDTPSDVVLITRRPDETMVREYLPVIPPKAVKTVVALNTTNAHVFHVYSGDKEGKLKGFN</sequence>
<evidence type="ECO:0000313" key="4">
    <source>
        <dbReference type="Proteomes" id="UP000678499"/>
    </source>
</evidence>
<feature type="transmembrane region" description="Helical" evidence="2">
    <location>
        <begin position="207"/>
        <end position="230"/>
    </location>
</feature>
<dbReference type="AlphaFoldDB" id="A0A7R9BZK2"/>
<accession>A0A7R9BZK2</accession>
<evidence type="ECO:0000256" key="2">
    <source>
        <dbReference type="SAM" id="Phobius"/>
    </source>
</evidence>
<reference evidence="3" key="1">
    <citation type="submission" date="2020-11" db="EMBL/GenBank/DDBJ databases">
        <authorList>
            <person name="Tran Van P."/>
        </authorList>
    </citation>
    <scope>NUCLEOTIDE SEQUENCE</scope>
</reference>
<dbReference type="EMBL" id="CAJPEX010005059">
    <property type="protein sequence ID" value="CAG0923390.1"/>
    <property type="molecule type" value="Genomic_DNA"/>
</dbReference>
<keyword evidence="2" id="KW-1133">Transmembrane helix</keyword>
<gene>
    <name evidence="3" type="ORF">NMOB1V02_LOCUS10854</name>
</gene>
<dbReference type="InterPro" id="IPR036259">
    <property type="entry name" value="MFS_trans_sf"/>
</dbReference>
<feature type="transmembrane region" description="Helical" evidence="2">
    <location>
        <begin position="264"/>
        <end position="285"/>
    </location>
</feature>
<keyword evidence="2" id="KW-0472">Membrane</keyword>
<name>A0A7R9BZK2_9CRUS</name>
<feature type="non-terminal residue" evidence="3">
    <location>
        <position position="1"/>
    </location>
</feature>
<feature type="region of interest" description="Disordered" evidence="1">
    <location>
        <begin position="1"/>
        <end position="28"/>
    </location>
</feature>
<dbReference type="Proteomes" id="UP000678499">
    <property type="component" value="Unassembled WGS sequence"/>
</dbReference>
<organism evidence="3">
    <name type="scientific">Notodromas monacha</name>
    <dbReference type="NCBI Taxonomy" id="399045"/>
    <lineage>
        <taxon>Eukaryota</taxon>
        <taxon>Metazoa</taxon>
        <taxon>Ecdysozoa</taxon>
        <taxon>Arthropoda</taxon>
        <taxon>Crustacea</taxon>
        <taxon>Oligostraca</taxon>
        <taxon>Ostracoda</taxon>
        <taxon>Podocopa</taxon>
        <taxon>Podocopida</taxon>
        <taxon>Cypridocopina</taxon>
        <taxon>Cypridoidea</taxon>
        <taxon>Cyprididae</taxon>
        <taxon>Notodromas</taxon>
    </lineage>
</organism>